<feature type="compositionally biased region" description="Polar residues" evidence="5">
    <location>
        <begin position="1"/>
        <end position="12"/>
    </location>
</feature>
<dbReference type="RefSeq" id="XP_016608670.1">
    <property type="nucleotide sequence ID" value="XM_016752007.1"/>
</dbReference>
<organism evidence="8 9">
    <name type="scientific">Spizellomyces punctatus (strain DAOM BR117)</name>
    <dbReference type="NCBI Taxonomy" id="645134"/>
    <lineage>
        <taxon>Eukaryota</taxon>
        <taxon>Fungi</taxon>
        <taxon>Fungi incertae sedis</taxon>
        <taxon>Chytridiomycota</taxon>
        <taxon>Chytridiomycota incertae sedis</taxon>
        <taxon>Chytridiomycetes</taxon>
        <taxon>Spizellomycetales</taxon>
        <taxon>Spizellomycetaceae</taxon>
        <taxon>Spizellomyces</taxon>
    </lineage>
</organism>
<name>A0A0L0HGP1_SPIPD</name>
<evidence type="ECO:0000256" key="2">
    <source>
        <dbReference type="ARBA" id="ARBA00022692"/>
    </source>
</evidence>
<dbReference type="EMBL" id="KQ257455">
    <property type="protein sequence ID" value="KND00631.1"/>
    <property type="molecule type" value="Genomic_DNA"/>
</dbReference>
<feature type="transmembrane region" description="Helical" evidence="6">
    <location>
        <begin position="418"/>
        <end position="440"/>
    </location>
</feature>
<dbReference type="PANTHER" id="PTHR11814">
    <property type="entry name" value="SULFATE TRANSPORTER"/>
    <property type="match status" value="1"/>
</dbReference>
<dbReference type="OMA" id="ICWGLVD"/>
<feature type="domain" description="STAS" evidence="7">
    <location>
        <begin position="535"/>
        <end position="660"/>
    </location>
</feature>
<feature type="transmembrane region" description="Helical" evidence="6">
    <location>
        <begin position="297"/>
        <end position="318"/>
    </location>
</feature>
<dbReference type="GeneID" id="27687248"/>
<reference evidence="8 9" key="1">
    <citation type="submission" date="2009-08" db="EMBL/GenBank/DDBJ databases">
        <title>The Genome Sequence of Spizellomyces punctatus strain DAOM BR117.</title>
        <authorList>
            <consortium name="The Broad Institute Genome Sequencing Platform"/>
            <person name="Russ C."/>
            <person name="Cuomo C."/>
            <person name="Shea T."/>
            <person name="Young S.K."/>
            <person name="Zeng Q."/>
            <person name="Koehrsen M."/>
            <person name="Haas B."/>
            <person name="Borodovsky M."/>
            <person name="Guigo R."/>
            <person name="Alvarado L."/>
            <person name="Berlin A."/>
            <person name="Bochicchio J."/>
            <person name="Borenstein D."/>
            <person name="Chapman S."/>
            <person name="Chen Z."/>
            <person name="Engels R."/>
            <person name="Freedman E."/>
            <person name="Gellesch M."/>
            <person name="Goldberg J."/>
            <person name="Griggs A."/>
            <person name="Gujja S."/>
            <person name="Heiman D."/>
            <person name="Hepburn T."/>
            <person name="Howarth C."/>
            <person name="Jen D."/>
            <person name="Larson L."/>
            <person name="Lewis B."/>
            <person name="Mehta T."/>
            <person name="Park D."/>
            <person name="Pearson M."/>
            <person name="Roberts A."/>
            <person name="Saif S."/>
            <person name="Shenoy N."/>
            <person name="Sisk P."/>
            <person name="Stolte C."/>
            <person name="Sykes S."/>
            <person name="Thomson T."/>
            <person name="Walk T."/>
            <person name="White J."/>
            <person name="Yandava C."/>
            <person name="Burger G."/>
            <person name="Gray M.W."/>
            <person name="Holland P.W.H."/>
            <person name="King N."/>
            <person name="Lang F.B.F."/>
            <person name="Roger A.J."/>
            <person name="Ruiz-Trillo I."/>
            <person name="Lander E."/>
            <person name="Nusbaum C."/>
        </authorList>
    </citation>
    <scope>NUCLEOTIDE SEQUENCE [LARGE SCALE GENOMIC DNA]</scope>
    <source>
        <strain evidence="8 9">DAOM BR117</strain>
    </source>
</reference>
<comment type="subcellular location">
    <subcellularLocation>
        <location evidence="1">Membrane</location>
        <topology evidence="1">Multi-pass membrane protein</topology>
    </subcellularLocation>
</comment>
<feature type="transmembrane region" description="Helical" evidence="6">
    <location>
        <begin position="187"/>
        <end position="207"/>
    </location>
</feature>
<evidence type="ECO:0000256" key="4">
    <source>
        <dbReference type="ARBA" id="ARBA00023136"/>
    </source>
</evidence>
<dbReference type="GO" id="GO:0016020">
    <property type="term" value="C:membrane"/>
    <property type="evidence" value="ECO:0007669"/>
    <property type="project" value="UniProtKB-SubCell"/>
</dbReference>
<protein>
    <submittedName>
        <fullName evidence="8">Sulfate permease</fullName>
    </submittedName>
</protein>
<feature type="transmembrane region" description="Helical" evidence="6">
    <location>
        <begin position="339"/>
        <end position="363"/>
    </location>
</feature>
<dbReference type="Proteomes" id="UP000053201">
    <property type="component" value="Unassembled WGS sequence"/>
</dbReference>
<dbReference type="SUPFAM" id="SSF52091">
    <property type="entry name" value="SpoIIaa-like"/>
    <property type="match status" value="1"/>
</dbReference>
<gene>
    <name evidence="8" type="ORF">SPPG_03758</name>
</gene>
<evidence type="ECO:0000313" key="9">
    <source>
        <dbReference type="Proteomes" id="UP000053201"/>
    </source>
</evidence>
<evidence type="ECO:0000256" key="5">
    <source>
        <dbReference type="SAM" id="MobiDB-lite"/>
    </source>
</evidence>
<dbReference type="AlphaFoldDB" id="A0A0L0HGP1"/>
<evidence type="ECO:0000256" key="3">
    <source>
        <dbReference type="ARBA" id="ARBA00022989"/>
    </source>
</evidence>
<evidence type="ECO:0000256" key="1">
    <source>
        <dbReference type="ARBA" id="ARBA00004141"/>
    </source>
</evidence>
<feature type="transmembrane region" description="Helical" evidence="6">
    <location>
        <begin position="105"/>
        <end position="124"/>
    </location>
</feature>
<feature type="region of interest" description="Disordered" evidence="5">
    <location>
        <begin position="1"/>
        <end position="29"/>
    </location>
</feature>
<keyword evidence="2 6" id="KW-0812">Transmembrane</keyword>
<evidence type="ECO:0000313" key="8">
    <source>
        <dbReference type="EMBL" id="KND00631.1"/>
    </source>
</evidence>
<evidence type="ECO:0000256" key="6">
    <source>
        <dbReference type="SAM" id="Phobius"/>
    </source>
</evidence>
<accession>A0A0L0HGP1</accession>
<dbReference type="VEuPathDB" id="FungiDB:SPPG_03758"/>
<feature type="transmembrane region" description="Helical" evidence="6">
    <location>
        <begin position="383"/>
        <end position="406"/>
    </location>
</feature>
<dbReference type="OrthoDB" id="427213at2759"/>
<sequence>MAGTYPYSNNGWNDDDRNAFRQRDDDATSSIQRRRTRLLYNAMRDAEDEDNRSLSSGRPGSYGNDGTPLTGSVKKEKTFLDKAAAISPIIGAFRTYTLRDMLKDFLAGMTISLVLIPQGIGFAILADINVYHGILSGIFPVFIYAFLGGGKHLSVGPEAATTVVLAETIRFVREEHPELKNADTYQIAALITILVGLIDVIFAVLRLGFLNNMLSGSLLIGFVGALGTLIIAEQLAPLTGIIKPEAELSTMEKFRHFFMHLRDIHPGTIIVGLVGIAFLLGMQVLKGKVKHPIVQNMPSVLILVAVMISASAGVGFQGKGISTLGEITLKFQPPRLPDVPFSIIPTLIQPAITMSVVGFIETMVAANAFANKHDYQVSGNRELAALGACNVFGGMLGSYTVIASFARSKIYEAAGARTMIGGLFSGGFVLAIYVLLLPVLKFLPRATVASILFVAGYNLIEWFEIMFIIRMASVRDVAYLAIAFLASVFVNTEVGLMACILLSLMTLLKKSSKPEMAVLGAVQEGKDVVYRSIEEYPNAQTKDEIMIIRVLSSLRFYNSSLLRDRLARLEKQTRALAESYGKGPNPIQEFVLDIGLCREIDSTGALVLYELIHSLHHRHVRVCFANVKKQHRAAFKNAKITQEIGEDRLYETLDQAVIASRNRLTGPGYRKGGAGPEIVKIDMAYPPPAAY</sequence>
<keyword evidence="4 6" id="KW-0472">Membrane</keyword>
<evidence type="ECO:0000259" key="7">
    <source>
        <dbReference type="PROSITE" id="PS50801"/>
    </source>
</evidence>
<dbReference type="CDD" id="cd07042">
    <property type="entry name" value="STAS_SulP_like_sulfate_transporter"/>
    <property type="match status" value="1"/>
</dbReference>
<dbReference type="InterPro" id="IPR002645">
    <property type="entry name" value="STAS_dom"/>
</dbReference>
<dbReference type="eggNOG" id="KOG0236">
    <property type="taxonomic scope" value="Eukaryota"/>
</dbReference>
<dbReference type="InterPro" id="IPR036513">
    <property type="entry name" value="STAS_dom_sf"/>
</dbReference>
<dbReference type="STRING" id="645134.A0A0L0HGP1"/>
<feature type="region of interest" description="Disordered" evidence="5">
    <location>
        <begin position="46"/>
        <end position="70"/>
    </location>
</feature>
<proteinExistence type="predicted"/>
<feature type="transmembrane region" description="Helical" evidence="6">
    <location>
        <begin position="446"/>
        <end position="465"/>
    </location>
</feature>
<dbReference type="InterPro" id="IPR011547">
    <property type="entry name" value="SLC26A/SulP_dom"/>
</dbReference>
<dbReference type="InterPro" id="IPR001902">
    <property type="entry name" value="SLC26A/SulP_fam"/>
</dbReference>
<feature type="compositionally biased region" description="Basic and acidic residues" evidence="5">
    <location>
        <begin position="14"/>
        <end position="26"/>
    </location>
</feature>
<feature type="transmembrane region" description="Helical" evidence="6">
    <location>
        <begin position="263"/>
        <end position="285"/>
    </location>
</feature>
<dbReference type="Pfam" id="PF00916">
    <property type="entry name" value="Sulfate_transp"/>
    <property type="match status" value="1"/>
</dbReference>
<keyword evidence="3 6" id="KW-1133">Transmembrane helix</keyword>
<feature type="transmembrane region" description="Helical" evidence="6">
    <location>
        <begin position="477"/>
        <end position="508"/>
    </location>
</feature>
<feature type="transmembrane region" description="Helical" evidence="6">
    <location>
        <begin position="219"/>
        <end position="242"/>
    </location>
</feature>
<dbReference type="Pfam" id="PF01740">
    <property type="entry name" value="STAS"/>
    <property type="match status" value="1"/>
</dbReference>
<dbReference type="InParanoid" id="A0A0L0HGP1"/>
<dbReference type="Gene3D" id="3.30.750.24">
    <property type="entry name" value="STAS domain"/>
    <property type="match status" value="1"/>
</dbReference>
<dbReference type="PROSITE" id="PS50801">
    <property type="entry name" value="STAS"/>
    <property type="match status" value="1"/>
</dbReference>
<dbReference type="GO" id="GO:0055085">
    <property type="term" value="P:transmembrane transport"/>
    <property type="evidence" value="ECO:0007669"/>
    <property type="project" value="InterPro"/>
</dbReference>
<keyword evidence="9" id="KW-1185">Reference proteome</keyword>
<feature type="transmembrane region" description="Helical" evidence="6">
    <location>
        <begin position="130"/>
        <end position="147"/>
    </location>
</feature>